<organism evidence="2 3">
    <name type="scientific">Portunus trituberculatus</name>
    <name type="common">Swimming crab</name>
    <name type="synonym">Neptunus trituberculatus</name>
    <dbReference type="NCBI Taxonomy" id="210409"/>
    <lineage>
        <taxon>Eukaryota</taxon>
        <taxon>Metazoa</taxon>
        <taxon>Ecdysozoa</taxon>
        <taxon>Arthropoda</taxon>
        <taxon>Crustacea</taxon>
        <taxon>Multicrustacea</taxon>
        <taxon>Malacostraca</taxon>
        <taxon>Eumalacostraca</taxon>
        <taxon>Eucarida</taxon>
        <taxon>Decapoda</taxon>
        <taxon>Pleocyemata</taxon>
        <taxon>Brachyura</taxon>
        <taxon>Eubrachyura</taxon>
        <taxon>Portunoidea</taxon>
        <taxon>Portunidae</taxon>
        <taxon>Portuninae</taxon>
        <taxon>Portunus</taxon>
    </lineage>
</organism>
<evidence type="ECO:0000313" key="3">
    <source>
        <dbReference type="Proteomes" id="UP000324222"/>
    </source>
</evidence>
<protein>
    <submittedName>
        <fullName evidence="2">Uncharacterized protein</fullName>
    </submittedName>
</protein>
<feature type="region of interest" description="Disordered" evidence="1">
    <location>
        <begin position="1"/>
        <end position="38"/>
    </location>
</feature>
<evidence type="ECO:0000313" key="2">
    <source>
        <dbReference type="EMBL" id="MPC79133.1"/>
    </source>
</evidence>
<dbReference type="Proteomes" id="UP000324222">
    <property type="component" value="Unassembled WGS sequence"/>
</dbReference>
<evidence type="ECO:0000256" key="1">
    <source>
        <dbReference type="SAM" id="MobiDB-lite"/>
    </source>
</evidence>
<reference evidence="2 3" key="1">
    <citation type="submission" date="2019-05" db="EMBL/GenBank/DDBJ databases">
        <title>Another draft genome of Portunus trituberculatus and its Hox gene families provides insights of decapod evolution.</title>
        <authorList>
            <person name="Jeong J.-H."/>
            <person name="Song I."/>
            <person name="Kim S."/>
            <person name="Choi T."/>
            <person name="Kim D."/>
            <person name="Ryu S."/>
            <person name="Kim W."/>
        </authorList>
    </citation>
    <scope>NUCLEOTIDE SEQUENCE [LARGE SCALE GENOMIC DNA]</scope>
    <source>
        <tissue evidence="2">Muscle</tissue>
    </source>
</reference>
<proteinExistence type="predicted"/>
<gene>
    <name evidence="2" type="ORF">E2C01_073646</name>
</gene>
<dbReference type="EMBL" id="VSRR010050336">
    <property type="protein sequence ID" value="MPC79133.1"/>
    <property type="molecule type" value="Genomic_DNA"/>
</dbReference>
<feature type="compositionally biased region" description="Low complexity" evidence="1">
    <location>
        <begin position="25"/>
        <end position="38"/>
    </location>
</feature>
<comment type="caution">
    <text evidence="2">The sequence shown here is derived from an EMBL/GenBank/DDBJ whole genome shotgun (WGS) entry which is preliminary data.</text>
</comment>
<keyword evidence="3" id="KW-1185">Reference proteome</keyword>
<accession>A0A5B7I9Z7</accession>
<name>A0A5B7I9Z7_PORTR</name>
<sequence>MPLPTHTVPPALLTPPHPTQPASVSQHLGSSGRQLQGSVGVVSQQKQLACWQILAMFSKAPKCLGDSHQQLHLHR</sequence>
<dbReference type="AlphaFoldDB" id="A0A5B7I9Z7"/>